<feature type="domain" description="PE" evidence="1">
    <location>
        <begin position="4"/>
        <end position="94"/>
    </location>
</feature>
<evidence type="ECO:0000313" key="2">
    <source>
        <dbReference type="EMBL" id="ORW26843.1"/>
    </source>
</evidence>
<dbReference type="SUPFAM" id="SSF140459">
    <property type="entry name" value="PE/PPE dimer-like"/>
    <property type="match status" value="1"/>
</dbReference>
<dbReference type="EMBL" id="LQPK01000045">
    <property type="protein sequence ID" value="ORW26843.1"/>
    <property type="molecule type" value="Genomic_DNA"/>
</dbReference>
<comment type="caution">
    <text evidence="2">The sequence shown here is derived from an EMBL/GenBank/DDBJ whole genome shotgun (WGS) entry which is preliminary data.</text>
</comment>
<sequence>MSSLNVMPEMVSAASGNLQNLGSALRSANAAAASQTTAIAAPAADEVSSAISAALGAHGQEFQAISAQAASFHDEFVNLLSGGAAQYLNAEAANVQQTLANAVSAPAGGVAGAAANAADTVDNAFGAMSLNYPFGPLGISLNATPVFVSDGMGGLVLSGLTGTGAVTYNLPWASGVLASASVSEGFTAGGGWFGHILETWPLGAWVTVDGTGTFFPLGFTSLAYNFDGLEFSVPGTGLLGPFVPNVTWNPNP</sequence>
<protein>
    <recommendedName>
        <fullName evidence="1">PE domain-containing protein</fullName>
    </recommendedName>
</protein>
<organism evidence="2 3">
    <name type="scientific">Mycobacterium paraense</name>
    <dbReference type="NCBI Taxonomy" id="767916"/>
    <lineage>
        <taxon>Bacteria</taxon>
        <taxon>Bacillati</taxon>
        <taxon>Actinomycetota</taxon>
        <taxon>Actinomycetes</taxon>
        <taxon>Mycobacteriales</taxon>
        <taxon>Mycobacteriaceae</taxon>
        <taxon>Mycobacterium</taxon>
        <taxon>Mycobacterium simiae complex</taxon>
    </lineage>
</organism>
<accession>A0ABX3VFL8</accession>
<keyword evidence="3" id="KW-1185">Reference proteome</keyword>
<evidence type="ECO:0000259" key="1">
    <source>
        <dbReference type="Pfam" id="PF00934"/>
    </source>
</evidence>
<reference evidence="2 3" key="1">
    <citation type="journal article" date="2015" name="Emerg. Microbes Infect.">
        <title>Characterization of 17 strains belonging to the Mycobacterium simiae complex and description of Mycobacterium paraense sp. nov.</title>
        <authorList>
            <person name="Fusco da Costa A.R."/>
            <person name="Fedrizzi T."/>
            <person name="Lopes M.L."/>
            <person name="Pecorari M."/>
            <person name="Oliveira da Costa W.L."/>
            <person name="Giacobazzi E."/>
            <person name="da Costa Bahia J.R."/>
            <person name="De Sanctis V."/>
            <person name="Batista Lima K.V."/>
            <person name="Bertorelli R."/>
            <person name="Grottola A."/>
            <person name="Fabio A."/>
            <person name="Mariottini A."/>
            <person name="Ferretti P."/>
            <person name="Di Leva F."/>
            <person name="Fregni Serpini G."/>
            <person name="Tagliazucchi S."/>
            <person name="Rumpianesi F."/>
            <person name="Jousson O."/>
            <person name="Segata N."/>
            <person name="Tortoli E."/>
        </authorList>
    </citation>
    <scope>NUCLEOTIDE SEQUENCE [LARGE SCALE GENOMIC DNA]</scope>
    <source>
        <strain evidence="2 3">FI-07156</strain>
    </source>
</reference>
<evidence type="ECO:0000313" key="3">
    <source>
        <dbReference type="Proteomes" id="UP000193801"/>
    </source>
</evidence>
<dbReference type="InterPro" id="IPR000084">
    <property type="entry name" value="PE-PGRS_N"/>
</dbReference>
<dbReference type="Proteomes" id="UP000193801">
    <property type="component" value="Unassembled WGS sequence"/>
</dbReference>
<proteinExistence type="predicted"/>
<dbReference type="Pfam" id="PF00934">
    <property type="entry name" value="PE"/>
    <property type="match status" value="1"/>
</dbReference>
<gene>
    <name evidence="2" type="ORF">AWB91_05150</name>
</gene>
<dbReference type="Gene3D" id="1.10.287.850">
    <property type="entry name" value="HP0062-like domain"/>
    <property type="match status" value="1"/>
</dbReference>
<dbReference type="InterPro" id="IPR038332">
    <property type="entry name" value="PPE_sf"/>
</dbReference>
<name>A0ABX3VFL8_9MYCO</name>